<sequence>MTALEQHIQNQQNRACQLVGVLEAIATLDNEGIAENAVTALIHVALDIAREVNDGLDSAALPKGGAA</sequence>
<name>A0A1H8M799_9RHOB</name>
<gene>
    <name evidence="1" type="ORF">SAMN04489859_10377</name>
</gene>
<organism evidence="1 2">
    <name type="scientific">Paracoccus alcaliphilus</name>
    <dbReference type="NCBI Taxonomy" id="34002"/>
    <lineage>
        <taxon>Bacteria</taxon>
        <taxon>Pseudomonadati</taxon>
        <taxon>Pseudomonadota</taxon>
        <taxon>Alphaproteobacteria</taxon>
        <taxon>Rhodobacterales</taxon>
        <taxon>Paracoccaceae</taxon>
        <taxon>Paracoccus</taxon>
    </lineage>
</organism>
<dbReference type="EMBL" id="FODE01000037">
    <property type="protein sequence ID" value="SEO13214.1"/>
    <property type="molecule type" value="Genomic_DNA"/>
</dbReference>
<dbReference type="OrthoDB" id="7873813at2"/>
<protein>
    <submittedName>
        <fullName evidence="1">Uncharacterized protein</fullName>
    </submittedName>
</protein>
<reference evidence="1 2" key="1">
    <citation type="submission" date="2016-10" db="EMBL/GenBank/DDBJ databases">
        <authorList>
            <person name="de Groot N.N."/>
        </authorList>
    </citation>
    <scope>NUCLEOTIDE SEQUENCE [LARGE SCALE GENOMIC DNA]</scope>
    <source>
        <strain evidence="1 2">DSM 8512</strain>
    </source>
</reference>
<evidence type="ECO:0000313" key="2">
    <source>
        <dbReference type="Proteomes" id="UP000199054"/>
    </source>
</evidence>
<dbReference type="AlphaFoldDB" id="A0A1H8M799"/>
<evidence type="ECO:0000313" key="1">
    <source>
        <dbReference type="EMBL" id="SEO13214.1"/>
    </source>
</evidence>
<accession>A0A1H8M799</accession>
<keyword evidence="2" id="KW-1185">Reference proteome</keyword>
<proteinExistence type="predicted"/>
<dbReference type="STRING" id="34002.SAMN04489859_10377"/>
<dbReference type="RefSeq" id="WP_090616296.1">
    <property type="nucleotide sequence ID" value="NZ_CP067124.1"/>
</dbReference>
<dbReference type="Proteomes" id="UP000199054">
    <property type="component" value="Unassembled WGS sequence"/>
</dbReference>